<feature type="transmembrane region" description="Helical" evidence="1">
    <location>
        <begin position="336"/>
        <end position="358"/>
    </location>
</feature>
<dbReference type="InterPro" id="IPR054309">
    <property type="entry name" value="NorB_cytochrome_c-like"/>
</dbReference>
<feature type="domain" description="Nitric oxide reductase subunit B cytochrome c-like" evidence="2">
    <location>
        <begin position="37"/>
        <end position="219"/>
    </location>
</feature>
<dbReference type="OrthoDB" id="9767153at2"/>
<feature type="transmembrane region" description="Helical" evidence="1">
    <location>
        <begin position="370"/>
        <end position="393"/>
    </location>
</feature>
<keyword evidence="1" id="KW-1133">Transmembrane helix</keyword>
<dbReference type="SUPFAM" id="SSF81442">
    <property type="entry name" value="Cytochrome c oxidase subunit I-like"/>
    <property type="match status" value="1"/>
</dbReference>
<dbReference type="KEGG" id="slo:Shew_0657"/>
<dbReference type="GO" id="GO:0009060">
    <property type="term" value="P:aerobic respiration"/>
    <property type="evidence" value="ECO:0007669"/>
    <property type="project" value="InterPro"/>
</dbReference>
<protein>
    <submittedName>
        <fullName evidence="3">Putative nitric oxide reductase (Subunit B) transmembrane protein</fullName>
    </submittedName>
</protein>
<feature type="transmembrane region" description="Helical" evidence="1">
    <location>
        <begin position="631"/>
        <end position="650"/>
    </location>
</feature>
<keyword evidence="1 3" id="KW-0812">Transmembrane</keyword>
<dbReference type="eggNOG" id="COG3256">
    <property type="taxonomic scope" value="Bacteria"/>
</dbReference>
<dbReference type="GO" id="GO:0004129">
    <property type="term" value="F:cytochrome-c oxidase activity"/>
    <property type="evidence" value="ECO:0007669"/>
    <property type="project" value="InterPro"/>
</dbReference>
<feature type="transmembrane region" description="Helical" evidence="1">
    <location>
        <begin position="725"/>
        <end position="742"/>
    </location>
</feature>
<dbReference type="RefSeq" id="WP_011864463.1">
    <property type="nucleotide sequence ID" value="NC_009092.1"/>
</dbReference>
<dbReference type="Proteomes" id="UP000001558">
    <property type="component" value="Chromosome"/>
</dbReference>
<dbReference type="PANTHER" id="PTHR10422:SF38">
    <property type="entry name" value="CYTOCHROME B SUBUNIT OF NITRIC OXIDE REDUCTASE"/>
    <property type="match status" value="1"/>
</dbReference>
<dbReference type="PANTHER" id="PTHR10422">
    <property type="entry name" value="CYTOCHROME C OXIDASE SUBUNIT 1"/>
    <property type="match status" value="1"/>
</dbReference>
<feature type="transmembrane region" description="Helical" evidence="1">
    <location>
        <begin position="233"/>
        <end position="252"/>
    </location>
</feature>
<evidence type="ECO:0000313" key="4">
    <source>
        <dbReference type="Proteomes" id="UP000001558"/>
    </source>
</evidence>
<accession>A3QAN1</accession>
<feature type="transmembrane region" description="Helical" evidence="1">
    <location>
        <begin position="480"/>
        <end position="506"/>
    </location>
</feature>
<name>A3QAN1_SHELP</name>
<dbReference type="InterPro" id="IPR000883">
    <property type="entry name" value="Cyt_C_Oxase_1"/>
</dbReference>
<feature type="transmembrane region" description="Helical" evidence="1">
    <location>
        <begin position="588"/>
        <end position="611"/>
    </location>
</feature>
<feature type="transmembrane region" description="Helical" evidence="1">
    <location>
        <begin position="518"/>
        <end position="536"/>
    </location>
</feature>
<dbReference type="InterPro" id="IPR036927">
    <property type="entry name" value="Cyt_c_oxase-like_su1_sf"/>
</dbReference>
<gene>
    <name evidence="3" type="ordered locus">Shew_0657</name>
</gene>
<keyword evidence="1" id="KW-0472">Membrane</keyword>
<dbReference type="Pfam" id="PF22085">
    <property type="entry name" value="NorB_cytochrome_c-like"/>
    <property type="match status" value="1"/>
</dbReference>
<evidence type="ECO:0000256" key="1">
    <source>
        <dbReference type="SAM" id="Phobius"/>
    </source>
</evidence>
<feature type="transmembrane region" description="Helical" evidence="1">
    <location>
        <begin position="413"/>
        <end position="434"/>
    </location>
</feature>
<dbReference type="STRING" id="323850.Shew_0657"/>
<organism evidence="3 4">
    <name type="scientific">Shewanella loihica (strain ATCC BAA-1088 / PV-4)</name>
    <dbReference type="NCBI Taxonomy" id="323850"/>
    <lineage>
        <taxon>Bacteria</taxon>
        <taxon>Pseudomonadati</taxon>
        <taxon>Pseudomonadota</taxon>
        <taxon>Gammaproteobacteria</taxon>
        <taxon>Alteromonadales</taxon>
        <taxon>Shewanellaceae</taxon>
        <taxon>Shewanella</taxon>
    </lineage>
</organism>
<keyword evidence="4" id="KW-1185">Reference proteome</keyword>
<dbReference type="EMBL" id="CP000606">
    <property type="protein sequence ID" value="ABO22529.1"/>
    <property type="molecule type" value="Genomic_DNA"/>
</dbReference>
<dbReference type="HOGENOM" id="CLU_021582_0_0_6"/>
<feature type="transmembrane region" description="Helical" evidence="1">
    <location>
        <begin position="286"/>
        <end position="309"/>
    </location>
</feature>
<dbReference type="GO" id="GO:0016020">
    <property type="term" value="C:membrane"/>
    <property type="evidence" value="ECO:0007669"/>
    <property type="project" value="InterPro"/>
</dbReference>
<proteinExistence type="predicted"/>
<evidence type="ECO:0000259" key="2">
    <source>
        <dbReference type="Pfam" id="PF22085"/>
    </source>
</evidence>
<feature type="transmembrane region" description="Helical" evidence="1">
    <location>
        <begin position="446"/>
        <end position="468"/>
    </location>
</feature>
<dbReference type="AlphaFoldDB" id="A3QAN1"/>
<dbReference type="Pfam" id="PF00115">
    <property type="entry name" value="COX1"/>
    <property type="match status" value="1"/>
</dbReference>
<evidence type="ECO:0000313" key="3">
    <source>
        <dbReference type="EMBL" id="ABO22529.1"/>
    </source>
</evidence>
<sequence length="763" mass="84495" precursor="true">MNKQRLTAIALLIVLIASFSVLLSIGSQIYREKPPIPTAFTDVQGQPLFTQNDIERGQLVWRSMGGHQLGSIWGHGSYVAPDWTADWLHREAQAWLDITAKAQYGRSFNELDSIKQAGLEQSLRDDLRRNTLTTSANGEIRISLSDTRIQAIGQVSDHYLSLFGDDPELSTLREQYAMKEGTVPDLERRQQLNAFLFWGAWAAITEREGQEYTYTNNWPFDPQLGNTPTSDNIVWSILSIVTLIAGIGALVWHHASGKHEELPKPAEQDPLFLKKPTASQKAVGKYFVTAVGLFLLQILLGGVTAHYAVEGQNFYGIPLAEILPYSVTRTWHTQLAVFWIATAWLGTGLYIAPALSGYEPKFQRLGVNVLWVALVVVVLGSMAGEWIGVQQYFDLDTNFLFGHQGYEYIDLGRVWQVLLLAGLLIWLTLVTAAMRPALKIQGEMRPVIWVLYASCVAIGLFYGAGLFMGKHTNLAIAEYWRWWVVHLWVEGFFETFATSVIALMLVRLGLIRARSANGAVLFATVIFLTGGLIGTLHHLYFTGTPTGVIAWGAIFSALEVVPLALIGFEAIESYRMRNASPWMIRYKWAIMFFVATAFWNLVGAGVLGFLINPPISLYFIQGLNTTATHGHAAFMGVYGMLGVGLMLFCLRGLTGQIQWSDKLLKGAFWSLNIGLAAMVFMSLLPVGLTQFFAVIENGYWFARSPEVIHSPLVETLVWMRVPGDVIFGAGGLFLGAFLFDIIRKAIGAKGTQAIADAPLSANA</sequence>
<feature type="transmembrane region" description="Helical" evidence="1">
    <location>
        <begin position="548"/>
        <end position="568"/>
    </location>
</feature>
<reference evidence="3 4" key="1">
    <citation type="submission" date="2007-03" db="EMBL/GenBank/DDBJ databases">
        <title>Complete sequence of Shewanella loihica PV-4.</title>
        <authorList>
            <consortium name="US DOE Joint Genome Institute"/>
            <person name="Copeland A."/>
            <person name="Lucas S."/>
            <person name="Lapidus A."/>
            <person name="Barry K."/>
            <person name="Detter J.C."/>
            <person name="Glavina del Rio T."/>
            <person name="Hammon N."/>
            <person name="Israni S."/>
            <person name="Dalin E."/>
            <person name="Tice H."/>
            <person name="Pitluck S."/>
            <person name="Chain P."/>
            <person name="Malfatti S."/>
            <person name="Shin M."/>
            <person name="Vergez L."/>
            <person name="Schmutz J."/>
            <person name="Larimer F."/>
            <person name="Land M."/>
            <person name="Hauser L."/>
            <person name="Kyrpides N."/>
            <person name="Mikhailova N."/>
            <person name="Romine M.F."/>
            <person name="Serres G."/>
            <person name="Fredrickson J."/>
            <person name="Tiedje J."/>
            <person name="Richardson P."/>
        </authorList>
    </citation>
    <scope>NUCLEOTIDE SEQUENCE [LARGE SCALE GENOMIC DNA]</scope>
    <source>
        <strain evidence="4">ATCC BAA-1088 / PV-4</strain>
    </source>
</reference>
<dbReference type="GO" id="GO:0020037">
    <property type="term" value="F:heme binding"/>
    <property type="evidence" value="ECO:0007669"/>
    <property type="project" value="InterPro"/>
</dbReference>
<dbReference type="Gene3D" id="1.20.210.10">
    <property type="entry name" value="Cytochrome c oxidase-like, subunit I domain"/>
    <property type="match status" value="1"/>
</dbReference>
<feature type="transmembrane region" description="Helical" evidence="1">
    <location>
        <begin position="671"/>
        <end position="695"/>
    </location>
</feature>